<accession>A0A841TDE7</accession>
<comment type="caution">
    <text evidence="1">The sequence shown here is derived from an EMBL/GenBank/DDBJ whole genome shotgun (WGS) entry which is preliminary data.</text>
</comment>
<gene>
    <name evidence="1" type="ORF">H4Q31_19485</name>
</gene>
<dbReference type="Proteomes" id="UP000574133">
    <property type="component" value="Unassembled WGS sequence"/>
</dbReference>
<proteinExistence type="predicted"/>
<dbReference type="Pfam" id="PF09148">
    <property type="entry name" value="DUF1934"/>
    <property type="match status" value="1"/>
</dbReference>
<dbReference type="RefSeq" id="WP_185180730.1">
    <property type="nucleotide sequence ID" value="NZ_CBCSEP010000026.1"/>
</dbReference>
<keyword evidence="2" id="KW-1185">Reference proteome</keyword>
<dbReference type="InterPro" id="IPR015231">
    <property type="entry name" value="DUF1934"/>
</dbReference>
<organism evidence="1 2">
    <name type="scientific">Cohnella lubricantis</name>
    <dbReference type="NCBI Taxonomy" id="2163172"/>
    <lineage>
        <taxon>Bacteria</taxon>
        <taxon>Bacillati</taxon>
        <taxon>Bacillota</taxon>
        <taxon>Bacilli</taxon>
        <taxon>Bacillales</taxon>
        <taxon>Paenibacillaceae</taxon>
        <taxon>Cohnella</taxon>
    </lineage>
</organism>
<sequence>MNESEPRRVKIELLSGPEGEAGAISYSGMLYPKAGAFYIKYEEADEERGRCRITFKWDTQGMTILRYGEVQGEQSFRLGLRTAGWHETPAGRFRLEMETHKLRLHAKEAGSLPFEIEWQYQLWVNEMSADRFDLRLRVWEEHDE</sequence>
<protein>
    <submittedName>
        <fullName evidence="1">DUF1934 domain-containing protein</fullName>
    </submittedName>
</protein>
<dbReference type="SUPFAM" id="SSF50814">
    <property type="entry name" value="Lipocalins"/>
    <property type="match status" value="1"/>
</dbReference>
<name>A0A841TDE7_9BACL</name>
<dbReference type="Gene3D" id="2.40.128.20">
    <property type="match status" value="1"/>
</dbReference>
<evidence type="ECO:0000313" key="2">
    <source>
        <dbReference type="Proteomes" id="UP000574133"/>
    </source>
</evidence>
<dbReference type="EMBL" id="JACJVN010000083">
    <property type="protein sequence ID" value="MBB6679473.1"/>
    <property type="molecule type" value="Genomic_DNA"/>
</dbReference>
<dbReference type="AlphaFoldDB" id="A0A841TDE7"/>
<evidence type="ECO:0000313" key="1">
    <source>
        <dbReference type="EMBL" id="MBB6679473.1"/>
    </source>
</evidence>
<reference evidence="1 2" key="1">
    <citation type="submission" date="2020-08" db="EMBL/GenBank/DDBJ databases">
        <title>Cohnella phylogeny.</title>
        <authorList>
            <person name="Dunlap C."/>
        </authorList>
    </citation>
    <scope>NUCLEOTIDE SEQUENCE [LARGE SCALE GENOMIC DNA]</scope>
    <source>
        <strain evidence="1 2">DSM 103658</strain>
    </source>
</reference>
<dbReference type="InterPro" id="IPR012674">
    <property type="entry name" value="Calycin"/>
</dbReference>